<dbReference type="PANTHER" id="PTHR10728:SF33">
    <property type="entry name" value="LYSOPHOSPHOLIPASE 1-RELATED"/>
    <property type="match status" value="1"/>
</dbReference>
<keyword evidence="5 8" id="KW-0442">Lipid degradation</keyword>
<evidence type="ECO:0000256" key="2">
    <source>
        <dbReference type="ARBA" id="ARBA00013274"/>
    </source>
</evidence>
<dbReference type="SUPFAM" id="SSF52151">
    <property type="entry name" value="FabD/lysophospholipase-like"/>
    <property type="match status" value="1"/>
</dbReference>
<feature type="chain" id="PRO_5005103534" description="Lysophospholipase" evidence="9">
    <location>
        <begin position="20"/>
        <end position="713"/>
    </location>
</feature>
<keyword evidence="10" id="KW-0472">Membrane</keyword>
<dbReference type="GO" id="GO:0004623">
    <property type="term" value="F:phospholipase A2 activity"/>
    <property type="evidence" value="ECO:0007669"/>
    <property type="project" value="TreeGrafter"/>
</dbReference>
<dbReference type="EMBL" id="KL198096">
    <property type="protein sequence ID" value="KDQ08042.1"/>
    <property type="molecule type" value="Genomic_DNA"/>
</dbReference>
<dbReference type="PROSITE" id="PS51210">
    <property type="entry name" value="PLA2C"/>
    <property type="match status" value="1"/>
</dbReference>
<dbReference type="GO" id="GO:0005829">
    <property type="term" value="C:cytosol"/>
    <property type="evidence" value="ECO:0007669"/>
    <property type="project" value="TreeGrafter"/>
</dbReference>
<dbReference type="FunCoup" id="A0A067M840">
    <property type="interactions" value="216"/>
</dbReference>
<accession>A0A067M840</accession>
<evidence type="ECO:0000256" key="10">
    <source>
        <dbReference type="SAM" id="Phobius"/>
    </source>
</evidence>
<dbReference type="EC" id="3.1.1.5" evidence="2 9"/>
<keyword evidence="3 9" id="KW-0732">Signal</keyword>
<dbReference type="Gene3D" id="3.40.1090.10">
    <property type="entry name" value="Cytosolic phospholipase A2 catalytic domain"/>
    <property type="match status" value="1"/>
</dbReference>
<keyword evidence="10" id="KW-0812">Transmembrane</keyword>
<keyword evidence="10" id="KW-1133">Transmembrane helix</keyword>
<feature type="non-terminal residue" evidence="12">
    <location>
        <position position="1"/>
    </location>
</feature>
<evidence type="ECO:0000256" key="7">
    <source>
        <dbReference type="ARBA" id="ARBA00023180"/>
    </source>
</evidence>
<name>A0A067M840_BOTB1</name>
<evidence type="ECO:0000256" key="9">
    <source>
        <dbReference type="RuleBase" id="RU362103"/>
    </source>
</evidence>
<keyword evidence="4 8" id="KW-0378">Hydrolase</keyword>
<comment type="catalytic activity">
    <reaction evidence="9">
        <text>a 1-acyl-sn-glycero-3-phosphocholine + H2O = sn-glycerol 3-phosphocholine + a fatty acid + H(+)</text>
        <dbReference type="Rhea" id="RHEA:15177"/>
        <dbReference type="ChEBI" id="CHEBI:15377"/>
        <dbReference type="ChEBI" id="CHEBI:15378"/>
        <dbReference type="ChEBI" id="CHEBI:16870"/>
        <dbReference type="ChEBI" id="CHEBI:28868"/>
        <dbReference type="ChEBI" id="CHEBI:58168"/>
        <dbReference type="EC" id="3.1.1.5"/>
    </reaction>
</comment>
<protein>
    <recommendedName>
        <fullName evidence="2 9">Lysophospholipase</fullName>
        <ecNumber evidence="2 9">3.1.1.5</ecNumber>
    </recommendedName>
</protein>
<evidence type="ECO:0000256" key="5">
    <source>
        <dbReference type="ARBA" id="ARBA00022963"/>
    </source>
</evidence>
<gene>
    <name evidence="12" type="ORF">BOTBODRAFT_139343</name>
</gene>
<dbReference type="InterPro" id="IPR002642">
    <property type="entry name" value="LysoPLipase_cat_dom"/>
</dbReference>
<evidence type="ECO:0000256" key="6">
    <source>
        <dbReference type="ARBA" id="ARBA00023098"/>
    </source>
</evidence>
<proteinExistence type="inferred from homology"/>
<evidence type="ECO:0000256" key="8">
    <source>
        <dbReference type="PROSITE-ProRule" id="PRU00555"/>
    </source>
</evidence>
<dbReference type="PANTHER" id="PTHR10728">
    <property type="entry name" value="CYTOSOLIC PHOSPHOLIPASE A2"/>
    <property type="match status" value="1"/>
</dbReference>
<sequence>MVPLLLAFLWLSGTPLVASSYAPFTNVQCPQEPLLRSVSPTNQSLHPQEVEYMSVRAPGIIAAWRSWLQNTSAIGYDLDALGGADGTRFPKVGIALSGGGYQAAQYGAGVLSALDGRNESAVAAGTGGLLQTASYITGLSGGSWLLTSLVFSSFPTLHDLVLGNIDTGGSTTGWLLDAHLFWPASTAFATPPNPTRVIGGLNFKWYRTIFNDLKQKVDAGEISLVEAWTRALAYHFLNGTTRSNFFDDSNHGKGMFISALPIRQCLLNQSAHTDVFWSSIPQIPAYQSHSMPFPIVVADSVPNNQSDNHYMPLWSTVYEFTPYEMGSWDPQLSMFTNMKYVGTTLNKGAPLNSTSCVIGFDQADFVFGTSSALFNRVEDIAMILGKVLRLIFNGIRYRFKFGVHQDVAVWVNPFKGISPGIFQDSMSSHLHLVDGSDNLENIPLGPLMVKARGLDFIVASEGGGHELNDWPSGESLYASAYRTVNVLSNVSQGFPPLPNDPNNFIPFGLNQRPTLFGCDPTRNPPEWPLIMYLPNAPPVDGSDPVTNAGALRLRYTTNHTARILDASQAGTTSGFLPGKGGADPNWGKCFQCAAVDRARYKSSPVIPRSQFCQGCFTQYCYNANSPTPPPAIVGRQYLFVDPDPQNGLTILGQFKPLIIALVTLVVVFIVAGIAACCFCKRRQRKVRRSEKAALLDQEAAQQEGVESIELTKL</sequence>
<dbReference type="InParanoid" id="A0A067M840"/>
<dbReference type="AlphaFoldDB" id="A0A067M840"/>
<organism evidence="12 13">
    <name type="scientific">Botryobasidium botryosum (strain FD-172 SS1)</name>
    <dbReference type="NCBI Taxonomy" id="930990"/>
    <lineage>
        <taxon>Eukaryota</taxon>
        <taxon>Fungi</taxon>
        <taxon>Dikarya</taxon>
        <taxon>Basidiomycota</taxon>
        <taxon>Agaricomycotina</taxon>
        <taxon>Agaricomycetes</taxon>
        <taxon>Cantharellales</taxon>
        <taxon>Botryobasidiaceae</taxon>
        <taxon>Botryobasidium</taxon>
    </lineage>
</organism>
<keyword evidence="7" id="KW-0325">Glycoprotein</keyword>
<evidence type="ECO:0000313" key="12">
    <source>
        <dbReference type="EMBL" id="KDQ08042.1"/>
    </source>
</evidence>
<dbReference type="GO" id="GO:0004622">
    <property type="term" value="F:phosphatidylcholine lysophospholipase activity"/>
    <property type="evidence" value="ECO:0007669"/>
    <property type="project" value="UniProtKB-EC"/>
</dbReference>
<dbReference type="Proteomes" id="UP000027195">
    <property type="component" value="Unassembled WGS sequence"/>
</dbReference>
<evidence type="ECO:0000313" key="13">
    <source>
        <dbReference type="Proteomes" id="UP000027195"/>
    </source>
</evidence>
<feature type="signal peptide" evidence="9">
    <location>
        <begin position="1"/>
        <end position="19"/>
    </location>
</feature>
<dbReference type="InterPro" id="IPR016035">
    <property type="entry name" value="Acyl_Trfase/lysoPLipase"/>
</dbReference>
<dbReference type="SMART" id="SM00022">
    <property type="entry name" value="PLAc"/>
    <property type="match status" value="1"/>
</dbReference>
<evidence type="ECO:0000259" key="11">
    <source>
        <dbReference type="PROSITE" id="PS51210"/>
    </source>
</evidence>
<keyword evidence="6 8" id="KW-0443">Lipid metabolism</keyword>
<evidence type="ECO:0000256" key="1">
    <source>
        <dbReference type="ARBA" id="ARBA00008780"/>
    </source>
</evidence>
<dbReference type="Pfam" id="PF01735">
    <property type="entry name" value="PLA2_B"/>
    <property type="match status" value="2"/>
</dbReference>
<evidence type="ECO:0000256" key="3">
    <source>
        <dbReference type="ARBA" id="ARBA00022729"/>
    </source>
</evidence>
<dbReference type="OrthoDB" id="4084751at2759"/>
<feature type="transmembrane region" description="Helical" evidence="10">
    <location>
        <begin position="657"/>
        <end position="679"/>
    </location>
</feature>
<dbReference type="GO" id="GO:0046475">
    <property type="term" value="P:glycerophospholipid catabolic process"/>
    <property type="evidence" value="ECO:0007669"/>
    <property type="project" value="TreeGrafter"/>
</dbReference>
<keyword evidence="13" id="KW-1185">Reference proteome</keyword>
<comment type="similarity">
    <text evidence="1 9">Belongs to the lysophospholipase family.</text>
</comment>
<dbReference type="STRING" id="930990.A0A067M840"/>
<reference evidence="13" key="1">
    <citation type="journal article" date="2014" name="Proc. Natl. Acad. Sci. U.S.A.">
        <title>Extensive sampling of basidiomycete genomes demonstrates inadequacy of the white-rot/brown-rot paradigm for wood decay fungi.</title>
        <authorList>
            <person name="Riley R."/>
            <person name="Salamov A.A."/>
            <person name="Brown D.W."/>
            <person name="Nagy L.G."/>
            <person name="Floudas D."/>
            <person name="Held B.W."/>
            <person name="Levasseur A."/>
            <person name="Lombard V."/>
            <person name="Morin E."/>
            <person name="Otillar R."/>
            <person name="Lindquist E.A."/>
            <person name="Sun H."/>
            <person name="LaButti K.M."/>
            <person name="Schmutz J."/>
            <person name="Jabbour D."/>
            <person name="Luo H."/>
            <person name="Baker S.E."/>
            <person name="Pisabarro A.G."/>
            <person name="Walton J.D."/>
            <person name="Blanchette R.A."/>
            <person name="Henrissat B."/>
            <person name="Martin F."/>
            <person name="Cullen D."/>
            <person name="Hibbett D.S."/>
            <person name="Grigoriev I.V."/>
        </authorList>
    </citation>
    <scope>NUCLEOTIDE SEQUENCE [LARGE SCALE GENOMIC DNA]</scope>
    <source>
        <strain evidence="13">FD-172 SS1</strain>
    </source>
</reference>
<evidence type="ECO:0000256" key="4">
    <source>
        <dbReference type="ARBA" id="ARBA00022801"/>
    </source>
</evidence>
<feature type="domain" description="PLA2c" evidence="11">
    <location>
        <begin position="28"/>
        <end position="626"/>
    </location>
</feature>
<dbReference type="HOGENOM" id="CLU_014602_1_0_1"/>